<organism evidence="2 3">
    <name type="scientific">Gluconobacter thailandicus</name>
    <dbReference type="NCBI Taxonomy" id="257438"/>
    <lineage>
        <taxon>Bacteria</taxon>
        <taxon>Pseudomonadati</taxon>
        <taxon>Pseudomonadota</taxon>
        <taxon>Alphaproteobacteria</taxon>
        <taxon>Acetobacterales</taxon>
        <taxon>Acetobacteraceae</taxon>
        <taxon>Gluconobacter</taxon>
    </lineage>
</organism>
<geneLocation type="plasmid" evidence="2 3">
    <name>unnamed1</name>
</geneLocation>
<gene>
    <name evidence="2" type="ORF">FXF46_16295</name>
</gene>
<evidence type="ECO:0000313" key="2">
    <source>
        <dbReference type="EMBL" id="QEH97849.1"/>
    </source>
</evidence>
<name>A0AAP9JJX9_GLUTH</name>
<dbReference type="AlphaFoldDB" id="A0AAP9JJX9"/>
<sequence>MSLPRATILNVIVLCLGTSWCSVARAAAQPCTLKTAEFCWDTNQLVWSPGFDDAIKRFVGPHKGEFATLQQQVLASSGDPPDRPVEMLGYTRPEAGFSRHVKHTNARSRVLFSSITTTRSAGWRCSILRRKGRKKPRLDLILGNPEDTNARDVLAAWAN</sequence>
<proteinExistence type="predicted"/>
<feature type="signal peptide" evidence="1">
    <location>
        <begin position="1"/>
        <end position="26"/>
    </location>
</feature>
<feature type="chain" id="PRO_5042914978" description="Secreted protein" evidence="1">
    <location>
        <begin position="27"/>
        <end position="159"/>
    </location>
</feature>
<dbReference type="EMBL" id="CP043044">
    <property type="protein sequence ID" value="QEH97849.1"/>
    <property type="molecule type" value="Genomic_DNA"/>
</dbReference>
<protein>
    <recommendedName>
        <fullName evidence="4">Secreted protein</fullName>
    </recommendedName>
</protein>
<dbReference type="RefSeq" id="WP_148621326.1">
    <property type="nucleotide sequence ID" value="NZ_CP043044.1"/>
</dbReference>
<dbReference type="KEGG" id="gti:FXF46_16295"/>
<dbReference type="Proteomes" id="UP000323560">
    <property type="component" value="Plasmid unnamed1"/>
</dbReference>
<keyword evidence="1" id="KW-0732">Signal</keyword>
<reference evidence="2 3" key="1">
    <citation type="submission" date="2019-08" db="EMBL/GenBank/DDBJ databases">
        <title>Gluconobacter frateurii HD924 genome.</title>
        <authorList>
            <person name="Liu Y."/>
            <person name="Zhang P."/>
        </authorList>
    </citation>
    <scope>NUCLEOTIDE SEQUENCE [LARGE SCALE GENOMIC DNA]</scope>
    <source>
        <strain evidence="2 3">HD924</strain>
        <plasmid evidence="2 3">unnamed1</plasmid>
    </source>
</reference>
<keyword evidence="2" id="KW-0614">Plasmid</keyword>
<accession>A0AAP9JJX9</accession>
<evidence type="ECO:0000313" key="3">
    <source>
        <dbReference type="Proteomes" id="UP000323560"/>
    </source>
</evidence>
<evidence type="ECO:0000256" key="1">
    <source>
        <dbReference type="SAM" id="SignalP"/>
    </source>
</evidence>
<evidence type="ECO:0008006" key="4">
    <source>
        <dbReference type="Google" id="ProtNLM"/>
    </source>
</evidence>